<dbReference type="OrthoDB" id="128648at2759"/>
<dbReference type="EMBL" id="NBNE01003215">
    <property type="protein sequence ID" value="OWZ08261.1"/>
    <property type="molecule type" value="Genomic_DNA"/>
</dbReference>
<comment type="caution">
    <text evidence="1">The sequence shown here is derived from an EMBL/GenBank/DDBJ whole genome shotgun (WGS) entry which is preliminary data.</text>
</comment>
<name>A0A225VRU4_9STRA</name>
<accession>A0A225VRU4</accession>
<dbReference type="AlphaFoldDB" id="A0A225VRU4"/>
<reference evidence="2" key="1">
    <citation type="submission" date="2017-03" db="EMBL/GenBank/DDBJ databases">
        <title>Phytopthora megakarya and P. palmivora, two closely related causual agents of cacao black pod achieved similar genome size and gene model numbers by different mechanisms.</title>
        <authorList>
            <person name="Ali S."/>
            <person name="Shao J."/>
            <person name="Larry D.J."/>
            <person name="Kronmiller B."/>
            <person name="Shen D."/>
            <person name="Strem M.D."/>
            <person name="Melnick R.L."/>
            <person name="Guiltinan M.J."/>
            <person name="Tyler B.M."/>
            <person name="Meinhardt L.W."/>
            <person name="Bailey B.A."/>
        </authorList>
    </citation>
    <scope>NUCLEOTIDE SEQUENCE [LARGE SCALE GENOMIC DNA]</scope>
    <source>
        <strain evidence="2">zdho120</strain>
    </source>
</reference>
<evidence type="ECO:0000313" key="2">
    <source>
        <dbReference type="Proteomes" id="UP000198211"/>
    </source>
</evidence>
<dbReference type="STRING" id="4795.A0A225VRU4"/>
<sequence>MKSGTSVEDVAKLMKVKDDDIALFVSPKLTALKSYLRLFNHKNDADDTLVNALVAGFHGEDKLASMLLAAKRNTRFEEKATKLQNAQFNQWLYDDIDPSNVLTKIFKLEREKWHLATDIQKSIAHQFNTFWLKADKSVDDVFQLIKREVNE</sequence>
<dbReference type="Proteomes" id="UP000198211">
    <property type="component" value="Unassembled WGS sequence"/>
</dbReference>
<keyword evidence="2" id="KW-1185">Reference proteome</keyword>
<proteinExistence type="predicted"/>
<organism evidence="1 2">
    <name type="scientific">Phytophthora megakarya</name>
    <dbReference type="NCBI Taxonomy" id="4795"/>
    <lineage>
        <taxon>Eukaryota</taxon>
        <taxon>Sar</taxon>
        <taxon>Stramenopiles</taxon>
        <taxon>Oomycota</taxon>
        <taxon>Peronosporomycetes</taxon>
        <taxon>Peronosporales</taxon>
        <taxon>Peronosporaceae</taxon>
        <taxon>Phytophthora</taxon>
    </lineage>
</organism>
<gene>
    <name evidence="1" type="ORF">PHMEG_00019223</name>
</gene>
<protein>
    <submittedName>
        <fullName evidence="1">Avirulence (Avh) protein</fullName>
    </submittedName>
</protein>
<evidence type="ECO:0000313" key="1">
    <source>
        <dbReference type="EMBL" id="OWZ08261.1"/>
    </source>
</evidence>